<organism evidence="14">
    <name type="scientific">Trypanosoma brucei</name>
    <dbReference type="NCBI Taxonomy" id="5691"/>
    <lineage>
        <taxon>Eukaryota</taxon>
        <taxon>Discoba</taxon>
        <taxon>Euglenozoa</taxon>
        <taxon>Kinetoplastea</taxon>
        <taxon>Metakinetoplastina</taxon>
        <taxon>Trypanosomatida</taxon>
        <taxon>Trypanosomatidae</taxon>
        <taxon>Trypanosoma</taxon>
    </lineage>
</organism>
<evidence type="ECO:0000256" key="11">
    <source>
        <dbReference type="SAM" id="SignalP"/>
    </source>
</evidence>
<proteinExistence type="predicted"/>
<dbReference type="GO" id="GO:0005886">
    <property type="term" value="C:plasma membrane"/>
    <property type="evidence" value="ECO:0007669"/>
    <property type="project" value="UniProtKB-SubCell"/>
</dbReference>
<dbReference type="GO" id="GO:0098552">
    <property type="term" value="C:side of membrane"/>
    <property type="evidence" value="ECO:0007669"/>
    <property type="project" value="UniProtKB-KW"/>
</dbReference>
<dbReference type="Pfam" id="PF10659">
    <property type="entry name" value="Trypan_glycop_C"/>
    <property type="match status" value="1"/>
</dbReference>
<dbReference type="InterPro" id="IPR019609">
    <property type="entry name" value="Variant_surf_glycoprt_trypan_C"/>
</dbReference>
<accession>M4TD05</accession>
<keyword evidence="3" id="KW-1003">Cell membrane</keyword>
<evidence type="ECO:0000259" key="12">
    <source>
        <dbReference type="Pfam" id="PF10659"/>
    </source>
</evidence>
<feature type="region of interest" description="Disordered" evidence="9">
    <location>
        <begin position="81"/>
        <end position="102"/>
    </location>
</feature>
<keyword evidence="4" id="KW-0336">GPI-anchor</keyword>
<evidence type="ECO:0000313" key="14">
    <source>
        <dbReference type="EMBL" id="AGH60905.1"/>
    </source>
</evidence>
<feature type="chain" id="PRO_5004058412" evidence="11">
    <location>
        <begin position="25"/>
        <end position="536"/>
    </location>
</feature>
<evidence type="ECO:0000256" key="2">
    <source>
        <dbReference type="ARBA" id="ARBA00004609"/>
    </source>
</evidence>
<name>M4TD05_9TRYP</name>
<evidence type="ECO:0000256" key="4">
    <source>
        <dbReference type="ARBA" id="ARBA00022622"/>
    </source>
</evidence>
<dbReference type="InterPro" id="IPR025932">
    <property type="entry name" value="Trypano_VSG_B_N_dom"/>
</dbReference>
<keyword evidence="10" id="KW-0812">Transmembrane</keyword>
<feature type="domain" description="Trypanosome variant surface glycoprotein C-terminal" evidence="12">
    <location>
        <begin position="413"/>
        <end position="520"/>
    </location>
</feature>
<feature type="signal peptide" evidence="11">
    <location>
        <begin position="1"/>
        <end position="24"/>
    </location>
</feature>
<keyword evidence="8" id="KW-0449">Lipoprotein</keyword>
<keyword evidence="6 10" id="KW-0472">Membrane</keyword>
<evidence type="ECO:0000256" key="5">
    <source>
        <dbReference type="ARBA" id="ARBA00022729"/>
    </source>
</evidence>
<keyword evidence="5 11" id="KW-0732">Signal</keyword>
<comment type="function">
    <text evidence="1">VSG forms a coat on the surface of the parasite. The trypanosome evades the immune response of the host by expressing a series of antigenically distinct VSGs from an estimated 1000 VSG genes.</text>
</comment>
<evidence type="ECO:0000256" key="1">
    <source>
        <dbReference type="ARBA" id="ARBA00002523"/>
    </source>
</evidence>
<dbReference type="EMBL" id="KC613474">
    <property type="protein sequence ID" value="AGH60905.1"/>
    <property type="molecule type" value="Genomic_DNA"/>
</dbReference>
<dbReference type="VEuPathDB" id="TriTrypDB:Tb927.8.460"/>
<feature type="compositionally biased region" description="Basic and acidic residues" evidence="9">
    <location>
        <begin position="406"/>
        <end position="415"/>
    </location>
</feature>
<dbReference type="Pfam" id="PF13206">
    <property type="entry name" value="VSG_B"/>
    <property type="match status" value="1"/>
</dbReference>
<evidence type="ECO:0000256" key="3">
    <source>
        <dbReference type="ARBA" id="ARBA00022475"/>
    </source>
</evidence>
<sequence length="536" mass="57881">MPPYTVAILFLTSTITMFVHKSSAAAANDNAALLIKLCTLLDLESRVSNLEPATYTAQSNYNNLQDLNTTLSDPEWRAQLNKTEPAKTRPDKPKQPHETDASRLKRWKDWIEAEDRLEPKGKMEEALKRANLEGSSAQTRRTVHAHLQPILQRAAEINDELVRLSGEADAGTKEQVATAIKEALYGAGAASLKDITAQSTIGKTAASSQEDACGAQGTSSLVKTIAGITLCVCAKGSKSAGVGKLCSAQQGTTQLNTNFGNAATIAQDIVQQCPKAADEPPTSSEITAALETFLGTLTLKATHAYFGSYTATDCSGEAGSGACVIYAGGTKATVDEIKQTNWHTKLREAASKLKALEARNNKIETLNHLMVAEEQAAYKVAQQVQLTAAQAAKYEKTTKQDNQQTNREEADKCKTDKNQTAADCTKIGCDHDATSNKYKAKQGTETTAAGEPPKEGSAATRCVAHQDKVACENDKTGEKQNCGWRKGEDGENDKETEKCRDGSFLLNKKLALIVSASIVLLFKVFLFNFMKFFVLR</sequence>
<feature type="region of interest" description="Disordered" evidence="9">
    <location>
        <begin position="395"/>
        <end position="415"/>
    </location>
</feature>
<feature type="domain" description="Trypanosome variant surface glycoprotein B-type N-terminal" evidence="13">
    <location>
        <begin position="18"/>
        <end position="368"/>
    </location>
</feature>
<dbReference type="VEuPathDB" id="TriTrypDB:Tb1125.8.460"/>
<dbReference type="AlphaFoldDB" id="M4TD05"/>
<evidence type="ECO:0000256" key="6">
    <source>
        <dbReference type="ARBA" id="ARBA00023136"/>
    </source>
</evidence>
<evidence type="ECO:0000256" key="10">
    <source>
        <dbReference type="SAM" id="Phobius"/>
    </source>
</evidence>
<feature type="compositionally biased region" description="Basic and acidic residues" evidence="9">
    <location>
        <begin position="84"/>
        <end position="102"/>
    </location>
</feature>
<evidence type="ECO:0000259" key="13">
    <source>
        <dbReference type="Pfam" id="PF13206"/>
    </source>
</evidence>
<feature type="transmembrane region" description="Helical" evidence="10">
    <location>
        <begin position="510"/>
        <end position="530"/>
    </location>
</feature>
<evidence type="ECO:0000256" key="8">
    <source>
        <dbReference type="ARBA" id="ARBA00023288"/>
    </source>
</evidence>
<evidence type="ECO:0000256" key="7">
    <source>
        <dbReference type="ARBA" id="ARBA00023180"/>
    </source>
</evidence>
<keyword evidence="10" id="KW-1133">Transmembrane helix</keyword>
<evidence type="ECO:0000256" key="9">
    <source>
        <dbReference type="SAM" id="MobiDB-lite"/>
    </source>
</evidence>
<reference evidence="14" key="1">
    <citation type="submission" date="2013-02" db="EMBL/GenBank/DDBJ databases">
        <authorList>
            <person name="Cross G.A.M."/>
            <person name="Kim H.-S."/>
            <person name="Wickstead B."/>
        </authorList>
    </citation>
    <scope>NUCLEOTIDE SEQUENCE</scope>
    <source>
        <strain evidence="14">Lister 427</strain>
    </source>
</reference>
<reference evidence="14" key="2">
    <citation type="journal article" date="2014" name="Mol. Biochem. Parasitol.">
        <title>Capturing the variant surface glycoprotein repertoire (the VSGnome) of Trypanosoma brucei Lister 427.</title>
        <authorList>
            <person name="Cross G.A."/>
            <person name="Kim H.S."/>
            <person name="Wickstead B."/>
        </authorList>
    </citation>
    <scope>NUCLEOTIDE SEQUENCE</scope>
    <source>
        <strain evidence="14">Lister 427</strain>
    </source>
</reference>
<protein>
    <submittedName>
        <fullName evidence="14">Variant surface glycoprotein 325</fullName>
    </submittedName>
</protein>
<dbReference type="VEuPathDB" id="TriTrypDB:Tb427_000515000"/>
<keyword evidence="7" id="KW-0325">Glycoprotein</keyword>
<comment type="subcellular location">
    <subcellularLocation>
        <location evidence="2">Cell membrane</location>
        <topology evidence="2">Lipid-anchor</topology>
        <topology evidence="2">GPI-anchor</topology>
    </subcellularLocation>
</comment>